<dbReference type="Proteomes" id="UP000663859">
    <property type="component" value="Unassembled WGS sequence"/>
</dbReference>
<feature type="transmembrane region" description="Helical" evidence="1">
    <location>
        <begin position="395"/>
        <end position="416"/>
    </location>
</feature>
<name>A0A8J2BM20_9BACT</name>
<sequence length="518" mass="57495">MTFFLSPILSLFLVMPKFSHMAFWEASHGPYYHTPDTIEMAAQAWAMAGSPLTSAQAPRLQESSSGRVTPKPMHAWATALFLLAVVHTFLTPAVHRLSRWIDERHQARLGSKLRKDPVAWPNPESITARLLEFAAEVEAVFGIWAIPLFWVMVYWEGWEATKRYWTYEVNYTEPLFVVVIMTIASSRPLLRLAEKSLELIARFANDSVWGWWFLILTFGPILGSFLTEPAAMTISSLLLAHKVYELQPKPALAYATLGLLFVNVSIGGMLTPFAAPPVLMVAHRWNLTLTDMMGKFGYKALLAIVVSNFCYALIFAREFARLECLRKERVLSAQHTHPKPVHPVPSWVTLVHLCLLGWTIVTSHEAPLFCGAFLLFLAFTEATRHYQAPLSLRRPLMVGFFLAGLALHGSLQGWWIRPLLEGLDRWTAMLTATFLTSFNDNALVTFLAAQVPNLPEDLKQAVLAGAVTGGGLTVIANAPNPIGLALLRRFFPDGVSPLGLLGAAAFPTVVAGACFMLL</sequence>
<feature type="transmembrane region" description="Helical" evidence="1">
    <location>
        <begin position="251"/>
        <end position="276"/>
    </location>
</feature>
<dbReference type="Pfam" id="PF07399">
    <property type="entry name" value="Na_H_antiport_3"/>
    <property type="match status" value="1"/>
</dbReference>
<organism evidence="3 4">
    <name type="scientific">Candidatus Methylacidithermus pantelleriae</name>
    <dbReference type="NCBI Taxonomy" id="2744239"/>
    <lineage>
        <taxon>Bacteria</taxon>
        <taxon>Pseudomonadati</taxon>
        <taxon>Verrucomicrobiota</taxon>
        <taxon>Methylacidiphilae</taxon>
        <taxon>Methylacidiphilales</taxon>
        <taxon>Methylacidiphilaceae</taxon>
        <taxon>Candidatus Methylacidithermus</taxon>
    </lineage>
</organism>
<proteinExistence type="predicted"/>
<reference evidence="3" key="1">
    <citation type="submission" date="2021-02" db="EMBL/GenBank/DDBJ databases">
        <authorList>
            <person name="Cremers G."/>
            <person name="Picone N."/>
        </authorList>
    </citation>
    <scope>NUCLEOTIDE SEQUENCE</scope>
    <source>
        <strain evidence="3">PQ17</strain>
    </source>
</reference>
<keyword evidence="1" id="KW-0472">Membrane</keyword>
<keyword evidence="4" id="KW-1185">Reference proteome</keyword>
<dbReference type="AlphaFoldDB" id="A0A8J2BM20"/>
<feature type="transmembrane region" description="Helical" evidence="1">
    <location>
        <begin position="498"/>
        <end position="517"/>
    </location>
</feature>
<dbReference type="EMBL" id="CAJNOB010000018">
    <property type="protein sequence ID" value="CAF0698133.1"/>
    <property type="molecule type" value="Genomic_DNA"/>
</dbReference>
<feature type="transmembrane region" description="Helical" evidence="1">
    <location>
        <begin position="133"/>
        <end position="155"/>
    </location>
</feature>
<accession>A0A8J2BM20</accession>
<keyword evidence="1" id="KW-1133">Transmembrane helix</keyword>
<feature type="transmembrane region" description="Helical" evidence="1">
    <location>
        <begin position="211"/>
        <end position="239"/>
    </location>
</feature>
<feature type="transmembrane region" description="Helical" evidence="1">
    <location>
        <begin position="461"/>
        <end position="478"/>
    </location>
</feature>
<keyword evidence="2" id="KW-0732">Signal</keyword>
<dbReference type="InterPro" id="IPR009978">
    <property type="entry name" value="Na_H_antiport_3"/>
</dbReference>
<keyword evidence="1" id="KW-0812">Transmembrane</keyword>
<comment type="caution">
    <text evidence="3">The sequence shown here is derived from an EMBL/GenBank/DDBJ whole genome shotgun (WGS) entry which is preliminary data.</text>
</comment>
<evidence type="ECO:0000313" key="3">
    <source>
        <dbReference type="EMBL" id="CAF0698133.1"/>
    </source>
</evidence>
<evidence type="ECO:0000313" key="4">
    <source>
        <dbReference type="Proteomes" id="UP000663859"/>
    </source>
</evidence>
<evidence type="ECO:0000256" key="1">
    <source>
        <dbReference type="SAM" id="Phobius"/>
    </source>
</evidence>
<evidence type="ECO:0000256" key="2">
    <source>
        <dbReference type="SAM" id="SignalP"/>
    </source>
</evidence>
<feature type="transmembrane region" description="Helical" evidence="1">
    <location>
        <begin position="296"/>
        <end position="320"/>
    </location>
</feature>
<feature type="signal peptide" evidence="2">
    <location>
        <begin position="1"/>
        <end position="22"/>
    </location>
</feature>
<feature type="transmembrane region" description="Helical" evidence="1">
    <location>
        <begin position="73"/>
        <end position="94"/>
    </location>
</feature>
<feature type="transmembrane region" description="Helical" evidence="1">
    <location>
        <begin position="366"/>
        <end position="383"/>
    </location>
</feature>
<gene>
    <name evidence="3" type="ORF">MPNT_250002</name>
</gene>
<feature type="chain" id="PRO_5035301214" description="Na+/H+ antiporter" evidence="2">
    <location>
        <begin position="23"/>
        <end position="518"/>
    </location>
</feature>
<protein>
    <recommendedName>
        <fullName evidence="5">Na+/H+ antiporter</fullName>
    </recommendedName>
</protein>
<evidence type="ECO:0008006" key="5">
    <source>
        <dbReference type="Google" id="ProtNLM"/>
    </source>
</evidence>
<feature type="transmembrane region" description="Helical" evidence="1">
    <location>
        <begin position="428"/>
        <end position="449"/>
    </location>
</feature>